<reference evidence="2 3" key="1">
    <citation type="submission" date="2024-10" db="EMBL/GenBank/DDBJ databases">
        <authorList>
            <person name="Deangelis K."/>
            <person name="Huntemann M."/>
            <person name="Clum A."/>
            <person name="Wang J."/>
            <person name="Palaniappan K."/>
            <person name="Ritter S."/>
            <person name="Chen I.-M."/>
            <person name="Stamatis D."/>
            <person name="Reddy T."/>
            <person name="O'Malley R."/>
            <person name="Daum C."/>
            <person name="Ng V."/>
            <person name="Ivanova N."/>
            <person name="Kyrpides N."/>
            <person name="Woyke T."/>
        </authorList>
    </citation>
    <scope>NUCLEOTIDE SEQUENCE [LARGE SCALE GENOMIC DNA]</scope>
    <source>
        <strain evidence="2 3">GAS97</strain>
    </source>
</reference>
<proteinExistence type="predicted"/>
<evidence type="ECO:0000313" key="2">
    <source>
        <dbReference type="EMBL" id="MFK4446266.1"/>
    </source>
</evidence>
<gene>
    <name evidence="2" type="ORF">ABH943_006298</name>
</gene>
<dbReference type="Proteomes" id="UP001620514">
    <property type="component" value="Unassembled WGS sequence"/>
</dbReference>
<accession>A0ABW8MU27</accession>
<organism evidence="2 3">
    <name type="scientific">Caballeronia udeis</name>
    <dbReference type="NCBI Taxonomy" id="1232866"/>
    <lineage>
        <taxon>Bacteria</taxon>
        <taxon>Pseudomonadati</taxon>
        <taxon>Pseudomonadota</taxon>
        <taxon>Betaproteobacteria</taxon>
        <taxon>Burkholderiales</taxon>
        <taxon>Burkholderiaceae</taxon>
        <taxon>Caballeronia</taxon>
    </lineage>
</organism>
<evidence type="ECO:0000256" key="1">
    <source>
        <dbReference type="SAM" id="MobiDB-lite"/>
    </source>
</evidence>
<feature type="region of interest" description="Disordered" evidence="1">
    <location>
        <begin position="131"/>
        <end position="172"/>
    </location>
</feature>
<sequence>MKWNSGAVGAHVPGLQHAESGPTSPSKPLSVVSAHGCETLGTLRRIGLPGGYGDGSTRSFRAFEPDASSLPDLQHAEGPIGVQRVHLRRASDDSNPGCLTVPGLNRPGSTRQQRVYPTQAVVRPRVLAGCATSRQSPCSSRPDRRGADHGRPRHAPHGQYPNAPLYAWSRPD</sequence>
<keyword evidence="3" id="KW-1185">Reference proteome</keyword>
<evidence type="ECO:0000313" key="3">
    <source>
        <dbReference type="Proteomes" id="UP001620514"/>
    </source>
</evidence>
<comment type="caution">
    <text evidence="2">The sequence shown here is derived from an EMBL/GenBank/DDBJ whole genome shotgun (WGS) entry which is preliminary data.</text>
</comment>
<name>A0ABW8MU27_9BURK</name>
<dbReference type="EMBL" id="JBIYDN010000024">
    <property type="protein sequence ID" value="MFK4446266.1"/>
    <property type="molecule type" value="Genomic_DNA"/>
</dbReference>
<feature type="region of interest" description="Disordered" evidence="1">
    <location>
        <begin position="1"/>
        <end position="112"/>
    </location>
</feature>
<reference evidence="2 3" key="2">
    <citation type="submission" date="2024-11" db="EMBL/GenBank/DDBJ databases">
        <title>Using genomics to understand microbial adaptation to soil warming.</title>
        <authorList>
            <person name="Deangelis K.M. PhD."/>
        </authorList>
    </citation>
    <scope>NUCLEOTIDE SEQUENCE [LARGE SCALE GENOMIC DNA]</scope>
    <source>
        <strain evidence="2 3">GAS97</strain>
    </source>
</reference>
<feature type="compositionally biased region" description="Basic and acidic residues" evidence="1">
    <location>
        <begin position="141"/>
        <end position="150"/>
    </location>
</feature>
<protein>
    <submittedName>
        <fullName evidence="2">Uncharacterized protein</fullName>
    </submittedName>
</protein>